<protein>
    <recommendedName>
        <fullName evidence="1">DUF7674 domain-containing protein</fullName>
    </recommendedName>
</protein>
<dbReference type="EMBL" id="CP049206">
    <property type="protein sequence ID" value="QTG00624.1"/>
    <property type="molecule type" value="Genomic_DNA"/>
</dbReference>
<evidence type="ECO:0000313" key="4">
    <source>
        <dbReference type="Proteomes" id="UP000663912"/>
    </source>
</evidence>
<keyword evidence="5" id="KW-1185">Reference proteome</keyword>
<dbReference type="EMBL" id="JAAMCP010000001">
    <property type="protein sequence ID" value="NTF35435.1"/>
    <property type="molecule type" value="Genomic_DNA"/>
</dbReference>
<name>A0AAE7UPL8_9HYPH</name>
<evidence type="ECO:0000313" key="3">
    <source>
        <dbReference type="EMBL" id="QTG00624.1"/>
    </source>
</evidence>
<reference evidence="3" key="2">
    <citation type="submission" date="2020-02" db="EMBL/GenBank/DDBJ databases">
        <title>Unexpected conservation and global transmission of agrobacterial virulence plasmids.</title>
        <authorList>
            <person name="Weisberg A.J."/>
            <person name="Davis E.W. II"/>
            <person name="Tabima J.R."/>
            <person name="Belcher M.S."/>
            <person name="Miller M."/>
            <person name="Kuo C.-H."/>
            <person name="Loper J.E."/>
            <person name="Grunwald N.J."/>
            <person name="Putnam M.L."/>
            <person name="Chang J.H."/>
        </authorList>
    </citation>
    <scope>NUCLEOTIDE SEQUENCE</scope>
    <source>
        <strain evidence="3">W2/73</strain>
    </source>
</reference>
<dbReference type="RefSeq" id="WP_065699847.1">
    <property type="nucleotide sequence ID" value="NZ_CP049206.1"/>
</dbReference>
<evidence type="ECO:0000313" key="5">
    <source>
        <dbReference type="Proteomes" id="UP000822331"/>
    </source>
</evidence>
<organism evidence="3 4">
    <name type="scientific">Agrobacterium rubi</name>
    <dbReference type="NCBI Taxonomy" id="28099"/>
    <lineage>
        <taxon>Bacteria</taxon>
        <taxon>Pseudomonadati</taxon>
        <taxon>Pseudomonadota</taxon>
        <taxon>Alphaproteobacteria</taxon>
        <taxon>Hyphomicrobiales</taxon>
        <taxon>Rhizobiaceae</taxon>
        <taxon>Rhizobium/Agrobacterium group</taxon>
        <taxon>Agrobacterium</taxon>
    </lineage>
</organism>
<evidence type="ECO:0000259" key="1">
    <source>
        <dbReference type="Pfam" id="PF24722"/>
    </source>
</evidence>
<dbReference type="Proteomes" id="UP000663912">
    <property type="component" value="Chromosome 1"/>
</dbReference>
<sequence length="127" mass="14780">MSTWRRKAIEAAPDIRNNIEHAWSPMAAWIELRLLFDDSVKSGDMEKSRRIIDYARYCLSAPDKEVNTAVAVGFIEHLADDEWVRNRLPELITAQDAREWREILAYHSDAHVVDALIEACRSYRPRL</sequence>
<gene>
    <name evidence="2" type="ORF">G6L72_01735</name>
    <name evidence="3" type="ORF">G6M88_09550</name>
</gene>
<dbReference type="InterPro" id="IPR056091">
    <property type="entry name" value="DUF7674"/>
</dbReference>
<reference evidence="2 5" key="1">
    <citation type="journal article" date="2020" name="Science">
        <title>Unexpected conservation and global transmission of agrobacterial virulence plasmids.</title>
        <authorList>
            <person name="Weisberg A.J."/>
            <person name="Davis E.W. 2nd"/>
            <person name="Tabima J."/>
            <person name="Belcher M.S."/>
            <person name="Miller M."/>
            <person name="Kuo C.H."/>
            <person name="Loper J.E."/>
            <person name="Grunwald N.J."/>
            <person name="Putnam M.L."/>
            <person name="Chang J.H."/>
        </authorList>
    </citation>
    <scope>NUCLEOTIDE SEQUENCE [LARGE SCALE GENOMIC DNA]</scope>
    <source>
        <strain evidence="2 5">A19/93</strain>
    </source>
</reference>
<dbReference type="Proteomes" id="UP000822331">
    <property type="component" value="Unassembled WGS sequence"/>
</dbReference>
<evidence type="ECO:0000313" key="2">
    <source>
        <dbReference type="EMBL" id="NTF35435.1"/>
    </source>
</evidence>
<accession>A0AAE7UPL8</accession>
<dbReference type="KEGG" id="arui:G6M88_09550"/>
<feature type="domain" description="DUF7674" evidence="1">
    <location>
        <begin position="8"/>
        <end position="102"/>
    </location>
</feature>
<proteinExistence type="predicted"/>
<dbReference type="AlphaFoldDB" id="A0AAE7UPL8"/>
<dbReference type="Pfam" id="PF24722">
    <property type="entry name" value="DUF7674"/>
    <property type="match status" value="1"/>
</dbReference>